<keyword evidence="1" id="KW-0732">Signal</keyword>
<feature type="chain" id="PRO_5041230074" evidence="1">
    <location>
        <begin position="21"/>
        <end position="74"/>
    </location>
</feature>
<dbReference type="Proteomes" id="UP001175000">
    <property type="component" value="Unassembled WGS sequence"/>
</dbReference>
<gene>
    <name evidence="2" type="ORF">B0T14DRAFT_501530</name>
</gene>
<feature type="non-terminal residue" evidence="2">
    <location>
        <position position="74"/>
    </location>
</feature>
<dbReference type="AlphaFoldDB" id="A0AA39XCD7"/>
<proteinExistence type="predicted"/>
<reference evidence="2" key="1">
    <citation type="submission" date="2023-06" db="EMBL/GenBank/DDBJ databases">
        <title>Genome-scale phylogeny and comparative genomics of the fungal order Sordariales.</title>
        <authorList>
            <consortium name="Lawrence Berkeley National Laboratory"/>
            <person name="Hensen N."/>
            <person name="Bonometti L."/>
            <person name="Westerberg I."/>
            <person name="Brannstrom I.O."/>
            <person name="Guillou S."/>
            <person name="Cros-Aarteil S."/>
            <person name="Calhoun S."/>
            <person name="Haridas S."/>
            <person name="Kuo A."/>
            <person name="Mondo S."/>
            <person name="Pangilinan J."/>
            <person name="Riley R."/>
            <person name="Labutti K."/>
            <person name="Andreopoulos B."/>
            <person name="Lipzen A."/>
            <person name="Chen C."/>
            <person name="Yanf M."/>
            <person name="Daum C."/>
            <person name="Ng V."/>
            <person name="Clum A."/>
            <person name="Steindorff A."/>
            <person name="Ohm R."/>
            <person name="Martin F."/>
            <person name="Silar P."/>
            <person name="Natvig D."/>
            <person name="Lalanne C."/>
            <person name="Gautier V."/>
            <person name="Ament-Velasquez S.L."/>
            <person name="Kruys A."/>
            <person name="Hutchinson M.I."/>
            <person name="Powell A.J."/>
            <person name="Barry K."/>
            <person name="Miller A.N."/>
            <person name="Grigoriev I.V."/>
            <person name="Debuchy R."/>
            <person name="Gladieux P."/>
            <person name="Thoren M.H."/>
            <person name="Johannesson H."/>
        </authorList>
    </citation>
    <scope>NUCLEOTIDE SEQUENCE</scope>
    <source>
        <strain evidence="2">CBS 606.72</strain>
    </source>
</reference>
<dbReference type="EMBL" id="JAULSU010000001">
    <property type="protein sequence ID" value="KAK0631337.1"/>
    <property type="molecule type" value="Genomic_DNA"/>
</dbReference>
<evidence type="ECO:0000313" key="2">
    <source>
        <dbReference type="EMBL" id="KAK0631337.1"/>
    </source>
</evidence>
<sequence length="74" mass="8173">MHHIDLASLVLAVVLSAASPSRFRQDRPTNGFDSAFFPFLSRGVIMTALGRLVQQRHRIPHGNADWHGATAVRP</sequence>
<evidence type="ECO:0000313" key="3">
    <source>
        <dbReference type="Proteomes" id="UP001175000"/>
    </source>
</evidence>
<evidence type="ECO:0000256" key="1">
    <source>
        <dbReference type="SAM" id="SignalP"/>
    </source>
</evidence>
<name>A0AA39XCD7_9PEZI</name>
<protein>
    <submittedName>
        <fullName evidence="2">Uncharacterized protein</fullName>
    </submittedName>
</protein>
<organism evidence="2 3">
    <name type="scientific">Immersiella caudata</name>
    <dbReference type="NCBI Taxonomy" id="314043"/>
    <lineage>
        <taxon>Eukaryota</taxon>
        <taxon>Fungi</taxon>
        <taxon>Dikarya</taxon>
        <taxon>Ascomycota</taxon>
        <taxon>Pezizomycotina</taxon>
        <taxon>Sordariomycetes</taxon>
        <taxon>Sordariomycetidae</taxon>
        <taxon>Sordariales</taxon>
        <taxon>Lasiosphaeriaceae</taxon>
        <taxon>Immersiella</taxon>
    </lineage>
</organism>
<accession>A0AA39XCD7</accession>
<feature type="signal peptide" evidence="1">
    <location>
        <begin position="1"/>
        <end position="20"/>
    </location>
</feature>
<keyword evidence="3" id="KW-1185">Reference proteome</keyword>
<comment type="caution">
    <text evidence="2">The sequence shown here is derived from an EMBL/GenBank/DDBJ whole genome shotgun (WGS) entry which is preliminary data.</text>
</comment>